<evidence type="ECO:0000313" key="3">
    <source>
        <dbReference type="EMBL" id="UTV27552.1"/>
    </source>
</evidence>
<feature type="domain" description="EamA" evidence="2">
    <location>
        <begin position="8"/>
        <end position="139"/>
    </location>
</feature>
<feature type="domain" description="EamA" evidence="2">
    <location>
        <begin position="159"/>
        <end position="298"/>
    </location>
</feature>
<dbReference type="Pfam" id="PF00892">
    <property type="entry name" value="EamA"/>
    <property type="match status" value="2"/>
</dbReference>
<name>A0ABY5GG29_9GAMM</name>
<dbReference type="InterPro" id="IPR000620">
    <property type="entry name" value="EamA_dom"/>
</dbReference>
<gene>
    <name evidence="3" type="ORF">NNL38_14830</name>
</gene>
<dbReference type="PANTHER" id="PTHR22911">
    <property type="entry name" value="ACYL-MALONYL CONDENSING ENZYME-RELATED"/>
    <property type="match status" value="1"/>
</dbReference>
<feature type="transmembrane region" description="Helical" evidence="1">
    <location>
        <begin position="220"/>
        <end position="246"/>
    </location>
</feature>
<feature type="transmembrane region" description="Helical" evidence="1">
    <location>
        <begin position="68"/>
        <end position="88"/>
    </location>
</feature>
<keyword evidence="1" id="KW-1133">Transmembrane helix</keyword>
<keyword evidence="4" id="KW-1185">Reference proteome</keyword>
<proteinExistence type="predicted"/>
<sequence length="299" mass="31610">MLGSASLAEWFALGAASLWALSSLISVTPSRHLGAFAYSRWRMACVTGMLSVMALLNGGWGTVQWESAGMMLLSGLVGIFIGDTALFACFNRIGPRRGGLLFACHAVFSALLGIWLFGETLAGWKLIGGLAVFLGVACAIFFGQQQTHLWETIHGNLWIAIALGLMAALCQSLGAVIAKPVMQSGIDPVAASAVRMASAFAAHSLLRLTGARLFRPLNPITWPIFAMVALNGFLAMAVGMTLILYALRHGDVGTVALLSSTTPIMVLPLLWLHTGNRPNQSAWFGAALAVIGTALIVTR</sequence>
<feature type="transmembrane region" description="Helical" evidence="1">
    <location>
        <begin position="252"/>
        <end position="272"/>
    </location>
</feature>
<dbReference type="Proteomes" id="UP001057998">
    <property type="component" value="Chromosome 1"/>
</dbReference>
<dbReference type="SUPFAM" id="SSF103481">
    <property type="entry name" value="Multidrug resistance efflux transporter EmrE"/>
    <property type="match status" value="2"/>
</dbReference>
<feature type="transmembrane region" description="Helical" evidence="1">
    <location>
        <begin position="12"/>
        <end position="29"/>
    </location>
</feature>
<reference evidence="3" key="1">
    <citation type="submission" date="2022-07" db="EMBL/GenBank/DDBJ databases">
        <title>Genome sequencing of Photobacterium atrarenae GJH2-4.</title>
        <authorList>
            <person name="Park S.-J."/>
        </authorList>
    </citation>
    <scope>NUCLEOTIDE SEQUENCE</scope>
    <source>
        <strain evidence="3">GJH2-4</strain>
    </source>
</reference>
<feature type="transmembrane region" description="Helical" evidence="1">
    <location>
        <begin position="124"/>
        <end position="143"/>
    </location>
</feature>
<feature type="transmembrane region" description="Helical" evidence="1">
    <location>
        <begin position="41"/>
        <end position="62"/>
    </location>
</feature>
<feature type="transmembrane region" description="Helical" evidence="1">
    <location>
        <begin position="155"/>
        <end position="177"/>
    </location>
</feature>
<evidence type="ECO:0000313" key="4">
    <source>
        <dbReference type="Proteomes" id="UP001057998"/>
    </source>
</evidence>
<keyword evidence="1" id="KW-0812">Transmembrane</keyword>
<accession>A0ABY5GG29</accession>
<feature type="transmembrane region" description="Helical" evidence="1">
    <location>
        <begin position="100"/>
        <end position="118"/>
    </location>
</feature>
<keyword evidence="1" id="KW-0472">Membrane</keyword>
<protein>
    <submittedName>
        <fullName evidence="3">DMT family transporter</fullName>
    </submittedName>
</protein>
<organism evidence="3 4">
    <name type="scientific">Photobacterium atrarenae</name>
    <dbReference type="NCBI Taxonomy" id="865757"/>
    <lineage>
        <taxon>Bacteria</taxon>
        <taxon>Pseudomonadati</taxon>
        <taxon>Pseudomonadota</taxon>
        <taxon>Gammaproteobacteria</taxon>
        <taxon>Vibrionales</taxon>
        <taxon>Vibrionaceae</taxon>
        <taxon>Photobacterium</taxon>
    </lineage>
</organism>
<dbReference type="EMBL" id="CP101508">
    <property type="protein sequence ID" value="UTV27552.1"/>
    <property type="molecule type" value="Genomic_DNA"/>
</dbReference>
<evidence type="ECO:0000256" key="1">
    <source>
        <dbReference type="SAM" id="Phobius"/>
    </source>
</evidence>
<dbReference type="InterPro" id="IPR037185">
    <property type="entry name" value="EmrE-like"/>
</dbReference>
<evidence type="ECO:0000259" key="2">
    <source>
        <dbReference type="Pfam" id="PF00892"/>
    </source>
</evidence>
<feature type="transmembrane region" description="Helical" evidence="1">
    <location>
        <begin position="281"/>
        <end position="298"/>
    </location>
</feature>
<dbReference type="RefSeq" id="WP_255388771.1">
    <property type="nucleotide sequence ID" value="NZ_CP101508.1"/>
</dbReference>
<dbReference type="PANTHER" id="PTHR22911:SF137">
    <property type="entry name" value="SOLUTE CARRIER FAMILY 35 MEMBER G2-RELATED"/>
    <property type="match status" value="1"/>
</dbReference>